<evidence type="ECO:0000313" key="3">
    <source>
        <dbReference type="Proteomes" id="UP000199492"/>
    </source>
</evidence>
<reference evidence="3" key="1">
    <citation type="submission" date="2016-10" db="EMBL/GenBank/DDBJ databases">
        <authorList>
            <person name="Varghese N."/>
            <person name="Submissions S."/>
        </authorList>
    </citation>
    <scope>NUCLEOTIDE SEQUENCE [LARGE SCALE GENOMIC DNA]</scope>
    <source>
        <strain evidence="3">DSM 15363</strain>
    </source>
</reference>
<keyword evidence="1" id="KW-0472">Membrane</keyword>
<evidence type="ECO:0000256" key="1">
    <source>
        <dbReference type="SAM" id="Phobius"/>
    </source>
</evidence>
<dbReference type="STRING" id="262004.SAMN04489796_11184"/>
<evidence type="ECO:0000313" key="2">
    <source>
        <dbReference type="EMBL" id="SDI45981.1"/>
    </source>
</evidence>
<gene>
    <name evidence="2" type="ORF">SAMN04489796_11184</name>
</gene>
<feature type="transmembrane region" description="Helical" evidence="1">
    <location>
        <begin position="108"/>
        <end position="130"/>
    </location>
</feature>
<keyword evidence="1" id="KW-0812">Transmembrane</keyword>
<accession>A0A1G8KR74</accession>
<sequence length="185" mass="21615">MEDFLRRIKLIDTFSTTLNVSRSEFISALRNNVDEADIDSIFSGAFEVFTSSKNLYKGNVNHNGFRIRKRKRFFEKNIGKTIATGNLREQGETLFINTQIKGWNNSMFLFYGFLSVFYLIFIVGSFANIFSSDSAFPIFVPIFILIHALFMFGIPYFMMRRSVKRLKEDLDREFHYIISKSSSLR</sequence>
<dbReference type="OrthoDB" id="886186at2"/>
<protein>
    <submittedName>
        <fullName evidence="2">Uncharacterized protein</fullName>
    </submittedName>
</protein>
<proteinExistence type="predicted"/>
<dbReference type="Proteomes" id="UP000199492">
    <property type="component" value="Unassembled WGS sequence"/>
</dbReference>
<feature type="transmembrane region" description="Helical" evidence="1">
    <location>
        <begin position="136"/>
        <end position="157"/>
    </location>
</feature>
<keyword evidence="1" id="KW-1133">Transmembrane helix</keyword>
<name>A0A1G8KR74_9FLAO</name>
<keyword evidence="3" id="KW-1185">Reference proteome</keyword>
<dbReference type="RefSeq" id="WP_092470673.1">
    <property type="nucleotide sequence ID" value="NZ_FNCZ01000011.1"/>
</dbReference>
<dbReference type="AlphaFoldDB" id="A0A1G8KR74"/>
<organism evidence="2 3">
    <name type="scientific">Winogradskyella thalassocola</name>
    <dbReference type="NCBI Taxonomy" id="262004"/>
    <lineage>
        <taxon>Bacteria</taxon>
        <taxon>Pseudomonadati</taxon>
        <taxon>Bacteroidota</taxon>
        <taxon>Flavobacteriia</taxon>
        <taxon>Flavobacteriales</taxon>
        <taxon>Flavobacteriaceae</taxon>
        <taxon>Winogradskyella</taxon>
    </lineage>
</organism>
<dbReference type="EMBL" id="FNCZ01000011">
    <property type="protein sequence ID" value="SDI45981.1"/>
    <property type="molecule type" value="Genomic_DNA"/>
</dbReference>